<feature type="signal peptide" evidence="1">
    <location>
        <begin position="1"/>
        <end position="18"/>
    </location>
</feature>
<dbReference type="EMBL" id="PGCJ01001071">
    <property type="protein sequence ID" value="PLW10182.1"/>
    <property type="molecule type" value="Genomic_DNA"/>
</dbReference>
<keyword evidence="6" id="KW-1185">Reference proteome</keyword>
<reference evidence="6 7" key="1">
    <citation type="submission" date="2017-11" db="EMBL/GenBank/DDBJ databases">
        <title>De novo assembly and phasing of dikaryotic genomes from two isolates of Puccinia coronata f. sp. avenae, the causal agent of oat crown rust.</title>
        <authorList>
            <person name="Miller M.E."/>
            <person name="Zhang Y."/>
            <person name="Omidvar V."/>
            <person name="Sperschneider J."/>
            <person name="Schwessinger B."/>
            <person name="Raley C."/>
            <person name="Palmer J.M."/>
            <person name="Garnica D."/>
            <person name="Upadhyaya N."/>
            <person name="Rathjen J."/>
            <person name="Taylor J.M."/>
            <person name="Park R.F."/>
            <person name="Dodds P.N."/>
            <person name="Hirsch C.D."/>
            <person name="Kianian S.F."/>
            <person name="Figueroa M."/>
        </authorList>
    </citation>
    <scope>NUCLEOTIDE SEQUENCE [LARGE SCALE GENOMIC DNA]</scope>
    <source>
        <strain evidence="2">12NC29</strain>
        <strain evidence="5">12SD80</strain>
    </source>
</reference>
<dbReference type="Proteomes" id="UP000235388">
    <property type="component" value="Unassembled WGS sequence"/>
</dbReference>
<proteinExistence type="predicted"/>
<evidence type="ECO:0000313" key="6">
    <source>
        <dbReference type="Proteomes" id="UP000235388"/>
    </source>
</evidence>
<name>A0A2N5V570_9BASI</name>
<dbReference type="EMBL" id="PGCI01000051">
    <property type="protein sequence ID" value="PLW45135.1"/>
    <property type="molecule type" value="Genomic_DNA"/>
</dbReference>
<sequence>MNILKNLLLATLFGSVASSPTPSSLGRLFSFRQEQKPGELTINGNEGTGGPFVDVMRKDDKLYLQNKTKKSLSVHVTRTASAQSWETLEHDTYYHHRLELKAGQQHTLPSKLHEDVVVTEVISDAEA</sequence>
<dbReference type="Proteomes" id="UP000235392">
    <property type="component" value="Unassembled WGS sequence"/>
</dbReference>
<dbReference type="EMBL" id="PGCJ01000244">
    <property type="protein sequence ID" value="PLW36139.1"/>
    <property type="molecule type" value="Genomic_DNA"/>
</dbReference>
<evidence type="ECO:0000256" key="1">
    <source>
        <dbReference type="SAM" id="SignalP"/>
    </source>
</evidence>
<dbReference type="EMBL" id="PGCI01000051">
    <property type="protein sequence ID" value="PLW45131.1"/>
    <property type="molecule type" value="Genomic_DNA"/>
</dbReference>
<evidence type="ECO:0000313" key="7">
    <source>
        <dbReference type="Proteomes" id="UP000235392"/>
    </source>
</evidence>
<dbReference type="AlphaFoldDB" id="A0A2N5V570"/>
<evidence type="ECO:0000313" key="2">
    <source>
        <dbReference type="EMBL" id="PLW10182.1"/>
    </source>
</evidence>
<feature type="chain" id="PRO_5015084011" evidence="1">
    <location>
        <begin position="19"/>
        <end position="127"/>
    </location>
</feature>
<accession>A0A2N5V570</accession>
<evidence type="ECO:0000313" key="5">
    <source>
        <dbReference type="EMBL" id="PLW45135.1"/>
    </source>
</evidence>
<gene>
    <name evidence="3" type="ORF">PCANC_16668</name>
    <name evidence="2" type="ORF">PCANC_24401</name>
    <name evidence="4" type="ORF">PCASD_04554</name>
    <name evidence="5" type="ORF">PCASD_04558</name>
</gene>
<comment type="caution">
    <text evidence="5">The sequence shown here is derived from an EMBL/GenBank/DDBJ whole genome shotgun (WGS) entry which is preliminary data.</text>
</comment>
<protein>
    <submittedName>
        <fullName evidence="5">Uncharacterized protein</fullName>
    </submittedName>
</protein>
<organism evidence="5 7">
    <name type="scientific">Puccinia coronata f. sp. avenae</name>
    <dbReference type="NCBI Taxonomy" id="200324"/>
    <lineage>
        <taxon>Eukaryota</taxon>
        <taxon>Fungi</taxon>
        <taxon>Dikarya</taxon>
        <taxon>Basidiomycota</taxon>
        <taxon>Pucciniomycotina</taxon>
        <taxon>Pucciniomycetes</taxon>
        <taxon>Pucciniales</taxon>
        <taxon>Pucciniaceae</taxon>
        <taxon>Puccinia</taxon>
    </lineage>
</organism>
<keyword evidence="1" id="KW-0732">Signal</keyword>
<evidence type="ECO:0000313" key="3">
    <source>
        <dbReference type="EMBL" id="PLW36139.1"/>
    </source>
</evidence>
<evidence type="ECO:0000313" key="4">
    <source>
        <dbReference type="EMBL" id="PLW45131.1"/>
    </source>
</evidence>